<comment type="caution">
    <text evidence="4">The sequence shown here is derived from an EMBL/GenBank/DDBJ whole genome shotgun (WGS) entry which is preliminary data.</text>
</comment>
<feature type="compositionally biased region" description="Polar residues" evidence="2">
    <location>
        <begin position="313"/>
        <end position="322"/>
    </location>
</feature>
<dbReference type="Pfam" id="PF25541">
    <property type="entry name" value="TBCA_PH"/>
    <property type="match status" value="1"/>
</dbReference>
<feature type="region of interest" description="Disordered" evidence="2">
    <location>
        <begin position="438"/>
        <end position="637"/>
    </location>
</feature>
<reference evidence="4 5" key="1">
    <citation type="submission" date="2024-09" db="EMBL/GenBank/DDBJ databases">
        <title>A chromosome-level genome assembly of Gray's grenadier anchovy, Coilia grayii.</title>
        <authorList>
            <person name="Fu Z."/>
        </authorList>
    </citation>
    <scope>NUCLEOTIDE SEQUENCE [LARGE SCALE GENOMIC DNA]</scope>
    <source>
        <strain evidence="4">G4</strain>
        <tissue evidence="4">Muscle</tissue>
    </source>
</reference>
<dbReference type="PANTHER" id="PTHR12752">
    <property type="entry name" value="PHOSPHOINOSITOL 3-PHOSPHATE-BINDING PROTEIN"/>
    <property type="match status" value="1"/>
</dbReference>
<evidence type="ECO:0000313" key="5">
    <source>
        <dbReference type="Proteomes" id="UP001591681"/>
    </source>
</evidence>
<keyword evidence="5" id="KW-1185">Reference proteome</keyword>
<dbReference type="InterPro" id="IPR057971">
    <property type="entry name" value="PKHA4-7_TBCA"/>
</dbReference>
<evidence type="ECO:0000259" key="3">
    <source>
        <dbReference type="Pfam" id="PF25541"/>
    </source>
</evidence>
<dbReference type="Proteomes" id="UP001591681">
    <property type="component" value="Unassembled WGS sequence"/>
</dbReference>
<gene>
    <name evidence="4" type="ORF">ACEWY4_001865</name>
</gene>
<feature type="region of interest" description="Disordered" evidence="2">
    <location>
        <begin position="305"/>
        <end position="392"/>
    </location>
</feature>
<feature type="compositionally biased region" description="Basic and acidic residues" evidence="2">
    <location>
        <begin position="406"/>
        <end position="417"/>
    </location>
</feature>
<organism evidence="4 5">
    <name type="scientific">Coilia grayii</name>
    <name type="common">Gray's grenadier anchovy</name>
    <dbReference type="NCBI Taxonomy" id="363190"/>
    <lineage>
        <taxon>Eukaryota</taxon>
        <taxon>Metazoa</taxon>
        <taxon>Chordata</taxon>
        <taxon>Craniata</taxon>
        <taxon>Vertebrata</taxon>
        <taxon>Euteleostomi</taxon>
        <taxon>Actinopterygii</taxon>
        <taxon>Neopterygii</taxon>
        <taxon>Teleostei</taxon>
        <taxon>Clupei</taxon>
        <taxon>Clupeiformes</taxon>
        <taxon>Clupeoidei</taxon>
        <taxon>Engraulidae</taxon>
        <taxon>Coilinae</taxon>
        <taxon>Coilia</taxon>
    </lineage>
</organism>
<feature type="compositionally biased region" description="Low complexity" evidence="2">
    <location>
        <begin position="382"/>
        <end position="391"/>
    </location>
</feature>
<evidence type="ECO:0000313" key="4">
    <source>
        <dbReference type="EMBL" id="KAL2102697.1"/>
    </source>
</evidence>
<proteinExistence type="predicted"/>
<feature type="compositionally biased region" description="Polar residues" evidence="2">
    <location>
        <begin position="598"/>
        <end position="607"/>
    </location>
</feature>
<evidence type="ECO:0000256" key="1">
    <source>
        <dbReference type="SAM" id="Coils"/>
    </source>
</evidence>
<feature type="compositionally biased region" description="Polar residues" evidence="2">
    <location>
        <begin position="136"/>
        <end position="146"/>
    </location>
</feature>
<feature type="coiled-coil region" evidence="1">
    <location>
        <begin position="180"/>
        <end position="207"/>
    </location>
</feature>
<protein>
    <recommendedName>
        <fullName evidence="3">Pleckstrin homology domain-containing protein</fullName>
    </recommendedName>
</protein>
<feature type="compositionally biased region" description="Acidic residues" evidence="2">
    <location>
        <begin position="489"/>
        <end position="507"/>
    </location>
</feature>
<feature type="compositionally biased region" description="Basic and acidic residues" evidence="2">
    <location>
        <begin position="148"/>
        <end position="158"/>
    </location>
</feature>
<evidence type="ECO:0000256" key="2">
    <source>
        <dbReference type="SAM" id="MobiDB-lite"/>
    </source>
</evidence>
<dbReference type="AlphaFoldDB" id="A0ABD1KU54"/>
<dbReference type="PANTHER" id="PTHR12752:SF3">
    <property type="entry name" value="PLECKSTRIN HOMOLOGY DOMAIN-CONTAINING FAMILY A MEMBER 5"/>
    <property type="match status" value="1"/>
</dbReference>
<feature type="compositionally biased region" description="Basic and acidic residues" evidence="2">
    <location>
        <begin position="459"/>
        <end position="471"/>
    </location>
</feature>
<dbReference type="EMBL" id="JBHFQA010000002">
    <property type="protein sequence ID" value="KAL2102697.1"/>
    <property type="molecule type" value="Genomic_DNA"/>
</dbReference>
<feature type="compositionally biased region" description="Basic and acidic residues" evidence="2">
    <location>
        <begin position="349"/>
        <end position="361"/>
    </location>
</feature>
<feature type="compositionally biased region" description="Low complexity" evidence="2">
    <location>
        <begin position="608"/>
        <end position="622"/>
    </location>
</feature>
<keyword evidence="1" id="KW-0175">Coiled coil</keyword>
<feature type="domain" description="Pleckstrin homology" evidence="3">
    <location>
        <begin position="160"/>
        <end position="303"/>
    </location>
</feature>
<feature type="compositionally biased region" description="Basic and acidic residues" evidence="2">
    <location>
        <begin position="558"/>
        <end position="577"/>
    </location>
</feature>
<feature type="compositionally biased region" description="Acidic residues" evidence="2">
    <location>
        <begin position="536"/>
        <end position="557"/>
    </location>
</feature>
<feature type="region of interest" description="Disordered" evidence="2">
    <location>
        <begin position="398"/>
        <end position="417"/>
    </location>
</feature>
<name>A0ABD1KU54_9TELE</name>
<accession>A0ABD1KU54</accession>
<feature type="region of interest" description="Disordered" evidence="2">
    <location>
        <begin position="136"/>
        <end position="158"/>
    </location>
</feature>
<sequence>MRDDTMWQLYEWQQRQVMSQRQAYATLPSPRIMADIAEHAAAAAVAAAAAAATTPGARGSIAPSVPPSPLHGSLGGGIYHTYSPRRSARNYAAHSEVSSPTYRGDLTIDRRHRAHPNKYGYPLDRRSVAMGAPVQSITPQSLQGKTMGTEDYRDGSHTYRPEELDVDAKLSRLCEQDKVVRTQEDKLQQLHREKHTLETALLSASQEIEMSGENPAAMQSVIQQRDVLQSGLLSTCRELTRVTTELERAWREYDRLEADVTTAKANLLERLEALGSPQTEPPSQQHVKIQKELWRIQDVMEALSKNKPKRSVDTSFQGTKPVTSVHKSEERPRSAVEQGGVGGAASEGVRPRMSVEEQMERIRRHQQATLRRRESAGGQEGSLSRSSSFSRDQIATNPYYTLQSSKRSDAVSPDRQRLEASLQALEQEMLERASAMQIHLPGREPQPKLTAEEEVQPSDEYRQCSPKAEEERKEEEEEEEEKLKQEKDKEDEEDKQEADAKEEESEEESWKREEQIIMLASQNSLQTAVLVRVGTEEDEEEEEEEEEEQMVEEEEEKQEMKNNEEPEPTFEKPRQDVEAEQGTIINCSYELPDETSKHSQVVSVNNLSTPPQSPASTPTQSSPSPPQVTDGSHFMCV</sequence>